<dbReference type="InterPro" id="IPR038573">
    <property type="entry name" value="BrnT_sf"/>
</dbReference>
<sequence length="134" mass="15850">MPTYTLANTRNPPGASRQNQRETIGKKQGRGLDCGLKKTRRFLEMPSFEYDENKSKTNQQKHGIDFIEAQKLWEDDNLLEITSKSETEPRYLIIGQVQDKHWTAVITYRSEMIRIISVRRSRTNEVTWYESRRI</sequence>
<name>A0A402D7D7_MICAE</name>
<feature type="compositionally biased region" description="Polar residues" evidence="1">
    <location>
        <begin position="1"/>
        <end position="18"/>
    </location>
</feature>
<gene>
    <name evidence="2" type="ORF">MiAbB_00010</name>
</gene>
<dbReference type="Proteomes" id="UP000289660">
    <property type="component" value="Unassembled WGS sequence"/>
</dbReference>
<protein>
    <recommendedName>
        <fullName evidence="4">BrnT family toxin</fullName>
    </recommendedName>
</protein>
<organism evidence="2 3">
    <name type="scientific">Microcystis aeruginosa NIES-4285</name>
    <dbReference type="NCBI Taxonomy" id="2497681"/>
    <lineage>
        <taxon>Bacteria</taxon>
        <taxon>Bacillati</taxon>
        <taxon>Cyanobacteriota</taxon>
        <taxon>Cyanophyceae</taxon>
        <taxon>Oscillatoriophycideae</taxon>
        <taxon>Chroococcales</taxon>
        <taxon>Microcystaceae</taxon>
        <taxon>Microcystis</taxon>
    </lineage>
</organism>
<feature type="region of interest" description="Disordered" evidence="1">
    <location>
        <begin position="1"/>
        <end position="31"/>
    </location>
</feature>
<dbReference type="AlphaFoldDB" id="A0A402D7D7"/>
<accession>A0A402D7D7</accession>
<proteinExistence type="predicted"/>
<comment type="caution">
    <text evidence="2">The sequence shown here is derived from an EMBL/GenBank/DDBJ whole genome shotgun (WGS) entry which is preliminary data.</text>
</comment>
<dbReference type="Gene3D" id="3.10.450.530">
    <property type="entry name" value="Ribonuclease toxin, BrnT, of type II toxin-antitoxin system"/>
    <property type="match status" value="1"/>
</dbReference>
<evidence type="ECO:0000256" key="1">
    <source>
        <dbReference type="SAM" id="MobiDB-lite"/>
    </source>
</evidence>
<dbReference type="Pfam" id="PF04365">
    <property type="entry name" value="BrnT_toxin"/>
    <property type="match status" value="1"/>
</dbReference>
<dbReference type="InterPro" id="IPR007460">
    <property type="entry name" value="BrnT_toxin"/>
</dbReference>
<evidence type="ECO:0000313" key="2">
    <source>
        <dbReference type="EMBL" id="GCE58107.1"/>
    </source>
</evidence>
<evidence type="ECO:0000313" key="3">
    <source>
        <dbReference type="Proteomes" id="UP000289660"/>
    </source>
</evidence>
<reference evidence="3" key="1">
    <citation type="submission" date="2018-12" db="EMBL/GenBank/DDBJ databases">
        <title>Genome sequence of Microcystis aeruginosa NIES-4285.</title>
        <authorList>
            <person name="Tanabe Y."/>
        </authorList>
    </citation>
    <scope>NUCLEOTIDE SEQUENCE [LARGE SCALE GENOMIC DNA]</scope>
    <source>
        <strain evidence="3">NIES-4285</strain>
    </source>
</reference>
<dbReference type="EMBL" id="BIFY01000001">
    <property type="protein sequence ID" value="GCE58107.1"/>
    <property type="molecule type" value="Genomic_DNA"/>
</dbReference>
<evidence type="ECO:0008006" key="4">
    <source>
        <dbReference type="Google" id="ProtNLM"/>
    </source>
</evidence>